<evidence type="ECO:0000313" key="11">
    <source>
        <dbReference type="EMBL" id="PVH98597.1"/>
    </source>
</evidence>
<dbReference type="PANTHER" id="PTHR23502:SF186">
    <property type="entry name" value="MAJOR FACILITATOR SUPERFAMILY (MFS) PROFILE DOMAIN-CONTAINING PROTEIN"/>
    <property type="match status" value="1"/>
</dbReference>
<dbReference type="STRING" id="97972.A0A2V1DK71"/>
<organism evidence="11 12">
    <name type="scientific">Periconia macrospinosa</name>
    <dbReference type="NCBI Taxonomy" id="97972"/>
    <lineage>
        <taxon>Eukaryota</taxon>
        <taxon>Fungi</taxon>
        <taxon>Dikarya</taxon>
        <taxon>Ascomycota</taxon>
        <taxon>Pezizomycotina</taxon>
        <taxon>Dothideomycetes</taxon>
        <taxon>Pleosporomycetidae</taxon>
        <taxon>Pleosporales</taxon>
        <taxon>Massarineae</taxon>
        <taxon>Periconiaceae</taxon>
        <taxon>Periconia</taxon>
    </lineage>
</organism>
<feature type="compositionally biased region" description="Polar residues" evidence="8">
    <location>
        <begin position="1"/>
        <end position="18"/>
    </location>
</feature>
<comment type="similarity">
    <text evidence="7">Belongs to the major facilitator superfamily. DHA1 family. Polyamines/proton antiporter (TC 2.A.1.2.16) subfamily.</text>
</comment>
<dbReference type="InterPro" id="IPR020846">
    <property type="entry name" value="MFS_dom"/>
</dbReference>
<evidence type="ECO:0000256" key="2">
    <source>
        <dbReference type="ARBA" id="ARBA00022448"/>
    </source>
</evidence>
<dbReference type="SUPFAM" id="SSF103473">
    <property type="entry name" value="MFS general substrate transporter"/>
    <property type="match status" value="1"/>
</dbReference>
<keyword evidence="2" id="KW-0813">Transport</keyword>
<feature type="transmembrane region" description="Helical" evidence="9">
    <location>
        <begin position="205"/>
        <end position="228"/>
    </location>
</feature>
<feature type="transmembrane region" description="Helical" evidence="9">
    <location>
        <begin position="416"/>
        <end position="437"/>
    </location>
</feature>
<evidence type="ECO:0000256" key="3">
    <source>
        <dbReference type="ARBA" id="ARBA00022475"/>
    </source>
</evidence>
<feature type="transmembrane region" description="Helical" evidence="9">
    <location>
        <begin position="147"/>
        <end position="165"/>
    </location>
</feature>
<dbReference type="Gene3D" id="1.20.1250.20">
    <property type="entry name" value="MFS general substrate transporter like domains"/>
    <property type="match status" value="1"/>
</dbReference>
<accession>A0A2V1DK71</accession>
<feature type="transmembrane region" description="Helical" evidence="9">
    <location>
        <begin position="309"/>
        <end position="335"/>
    </location>
</feature>
<evidence type="ECO:0000256" key="5">
    <source>
        <dbReference type="ARBA" id="ARBA00022989"/>
    </source>
</evidence>
<keyword evidence="4 9" id="KW-0812">Transmembrane</keyword>
<evidence type="ECO:0000256" key="6">
    <source>
        <dbReference type="ARBA" id="ARBA00023136"/>
    </source>
</evidence>
<feature type="region of interest" description="Disordered" evidence="8">
    <location>
        <begin position="1"/>
        <end position="21"/>
    </location>
</feature>
<dbReference type="Pfam" id="PF07690">
    <property type="entry name" value="MFS_1"/>
    <property type="match status" value="1"/>
</dbReference>
<keyword evidence="5 9" id="KW-1133">Transmembrane helix</keyword>
<feature type="transmembrane region" description="Helical" evidence="9">
    <location>
        <begin position="76"/>
        <end position="96"/>
    </location>
</feature>
<feature type="region of interest" description="Disordered" evidence="8">
    <location>
        <begin position="528"/>
        <end position="549"/>
    </location>
</feature>
<feature type="transmembrane region" description="Helical" evidence="9">
    <location>
        <begin position="171"/>
        <end position="193"/>
    </location>
</feature>
<evidence type="ECO:0000256" key="1">
    <source>
        <dbReference type="ARBA" id="ARBA00004651"/>
    </source>
</evidence>
<feature type="domain" description="Major facilitator superfamily (MFS) profile" evidence="10">
    <location>
        <begin position="81"/>
        <end position="511"/>
    </location>
</feature>
<dbReference type="EMBL" id="KZ805410">
    <property type="protein sequence ID" value="PVH98597.1"/>
    <property type="molecule type" value="Genomic_DNA"/>
</dbReference>
<dbReference type="InterPro" id="IPR036259">
    <property type="entry name" value="MFS_trans_sf"/>
</dbReference>
<evidence type="ECO:0000313" key="12">
    <source>
        <dbReference type="Proteomes" id="UP000244855"/>
    </source>
</evidence>
<name>A0A2V1DK71_9PLEO</name>
<evidence type="ECO:0000256" key="8">
    <source>
        <dbReference type="SAM" id="MobiDB-lite"/>
    </source>
</evidence>
<dbReference type="GO" id="GO:0022857">
    <property type="term" value="F:transmembrane transporter activity"/>
    <property type="evidence" value="ECO:0007669"/>
    <property type="project" value="InterPro"/>
</dbReference>
<reference evidence="11 12" key="1">
    <citation type="journal article" date="2018" name="Sci. Rep.">
        <title>Comparative genomics provides insights into the lifestyle and reveals functional heterogeneity of dark septate endophytic fungi.</title>
        <authorList>
            <person name="Knapp D.G."/>
            <person name="Nemeth J.B."/>
            <person name="Barry K."/>
            <person name="Hainaut M."/>
            <person name="Henrissat B."/>
            <person name="Johnson J."/>
            <person name="Kuo A."/>
            <person name="Lim J.H.P."/>
            <person name="Lipzen A."/>
            <person name="Nolan M."/>
            <person name="Ohm R.A."/>
            <person name="Tamas L."/>
            <person name="Grigoriev I.V."/>
            <person name="Spatafora J.W."/>
            <person name="Nagy L.G."/>
            <person name="Kovacs G.M."/>
        </authorList>
    </citation>
    <scope>NUCLEOTIDE SEQUENCE [LARGE SCALE GENOMIC DNA]</scope>
    <source>
        <strain evidence="11 12">DSE2036</strain>
    </source>
</reference>
<evidence type="ECO:0000256" key="9">
    <source>
        <dbReference type="SAM" id="Phobius"/>
    </source>
</evidence>
<proteinExistence type="inferred from homology"/>
<dbReference type="PROSITE" id="PS50850">
    <property type="entry name" value="MFS"/>
    <property type="match status" value="1"/>
</dbReference>
<dbReference type="InterPro" id="IPR011701">
    <property type="entry name" value="MFS"/>
</dbReference>
<keyword evidence="3" id="KW-1003">Cell membrane</keyword>
<feature type="transmembrane region" description="Helical" evidence="9">
    <location>
        <begin position="116"/>
        <end position="135"/>
    </location>
</feature>
<dbReference type="GO" id="GO:0005886">
    <property type="term" value="C:plasma membrane"/>
    <property type="evidence" value="ECO:0007669"/>
    <property type="project" value="UniProtKB-SubCell"/>
</dbReference>
<sequence length="549" mass="59707">MASSTTTSQEGSTANTPAPTKASYPPIPLWKLITSQSAFTPDVLEHTFPGSGTPEDPYRVEWIPNDSRNPLIMPSWIKWMITIIQAFAFLSITFASSAMSAADPQLEEHFGASSTLVIADTSLFILAFAIGPAVWAPLSELYGRQIVCVLTYALTTLFSGAVIASKNIATVLVLRFFSGAFGASAITNSGGVVSDMFTARDRAVAMLAFIGAPFLGPSIAPILCNYLAHGAGWQWVAALITFFVGTAFVGVVFVPETYHPVLLRRRAAKLSEMTGKVYKSKLDDGSKTPVVVFKTAMLRPWALLFREPIVLLLSLYMAIIYGTMYMEFAAFPIVFVGSRGWKQANSGLSFVGMGIGQIIGVVISFFDNTRYKRVIDRLPQGVTVAPPEARLFPSLIGAVLLPIALFEFAWTNFPSIHWIACQIGTVGLGISHVLIFLSVANYLVDTYTLYAASALAANTIIRALFGAAFPLFTTPMYDKLGIHWGSSIPAFLALACAPFPYLFHTYGPKVRRHCRYAAESARVMDELHNQPSKVPASTEDKTSEAREKV</sequence>
<keyword evidence="6 9" id="KW-0472">Membrane</keyword>
<feature type="compositionally biased region" description="Basic and acidic residues" evidence="8">
    <location>
        <begin position="538"/>
        <end position="549"/>
    </location>
</feature>
<keyword evidence="12" id="KW-1185">Reference proteome</keyword>
<gene>
    <name evidence="11" type="ORF">DM02DRAFT_566103</name>
</gene>
<protein>
    <submittedName>
        <fullName evidence="11">MFS general substrate transporter</fullName>
    </submittedName>
</protein>
<feature type="transmembrane region" description="Helical" evidence="9">
    <location>
        <begin position="389"/>
        <end position="410"/>
    </location>
</feature>
<evidence type="ECO:0000256" key="4">
    <source>
        <dbReference type="ARBA" id="ARBA00022692"/>
    </source>
</evidence>
<evidence type="ECO:0000256" key="7">
    <source>
        <dbReference type="ARBA" id="ARBA00038459"/>
    </source>
</evidence>
<dbReference type="OrthoDB" id="3749766at2759"/>
<comment type="subcellular location">
    <subcellularLocation>
        <location evidence="1">Cell membrane</location>
        <topology evidence="1">Multi-pass membrane protein</topology>
    </subcellularLocation>
</comment>
<feature type="transmembrane region" description="Helical" evidence="9">
    <location>
        <begin position="347"/>
        <end position="368"/>
    </location>
</feature>
<dbReference type="FunFam" id="1.20.1250.20:FF:000011">
    <property type="entry name" value="MFS multidrug transporter, putative"/>
    <property type="match status" value="1"/>
</dbReference>
<feature type="transmembrane region" description="Helical" evidence="9">
    <location>
        <begin position="234"/>
        <end position="255"/>
    </location>
</feature>
<evidence type="ECO:0000259" key="10">
    <source>
        <dbReference type="PROSITE" id="PS50850"/>
    </source>
</evidence>
<dbReference type="Proteomes" id="UP000244855">
    <property type="component" value="Unassembled WGS sequence"/>
</dbReference>
<feature type="transmembrane region" description="Helical" evidence="9">
    <location>
        <begin position="449"/>
        <end position="472"/>
    </location>
</feature>
<dbReference type="AlphaFoldDB" id="A0A2V1DK71"/>
<dbReference type="PANTHER" id="PTHR23502">
    <property type="entry name" value="MAJOR FACILITATOR SUPERFAMILY"/>
    <property type="match status" value="1"/>
</dbReference>
<dbReference type="CDD" id="cd17323">
    <property type="entry name" value="MFS_Tpo1_MDR_like"/>
    <property type="match status" value="1"/>
</dbReference>
<feature type="transmembrane region" description="Helical" evidence="9">
    <location>
        <begin position="484"/>
        <end position="503"/>
    </location>
</feature>